<evidence type="ECO:0000256" key="4">
    <source>
        <dbReference type="ARBA" id="ARBA00022722"/>
    </source>
</evidence>
<feature type="domain" description="Metallo-beta-lactamase" evidence="9">
    <location>
        <begin position="149"/>
        <end position="348"/>
    </location>
</feature>
<evidence type="ECO:0000256" key="5">
    <source>
        <dbReference type="ARBA" id="ARBA00022723"/>
    </source>
</evidence>
<dbReference type="Ensembl" id="ENSLLET00000006470.1">
    <property type="protein sequence ID" value="ENSLLEP00000006209.1"/>
    <property type="gene ID" value="ENSLLEG00000003924.1"/>
</dbReference>
<reference evidence="10" key="1">
    <citation type="submission" date="2025-08" db="UniProtKB">
        <authorList>
            <consortium name="Ensembl"/>
        </authorList>
    </citation>
    <scope>IDENTIFICATION</scope>
</reference>
<evidence type="ECO:0000259" key="9">
    <source>
        <dbReference type="SMART" id="SM00849"/>
    </source>
</evidence>
<keyword evidence="3" id="KW-0819">tRNA processing</keyword>
<dbReference type="GO" id="GO:0046872">
    <property type="term" value="F:metal ion binding"/>
    <property type="evidence" value="ECO:0007669"/>
    <property type="project" value="UniProtKB-KW"/>
</dbReference>
<keyword evidence="7" id="KW-0378">Hydrolase</keyword>
<dbReference type="PANTHER" id="PTHR46018">
    <property type="entry name" value="ZINC PHOSPHODIESTERASE ELAC PROTEIN 1"/>
    <property type="match status" value="1"/>
</dbReference>
<evidence type="ECO:0000256" key="6">
    <source>
        <dbReference type="ARBA" id="ARBA00022759"/>
    </source>
</evidence>
<keyword evidence="6" id="KW-0255">Endonuclease</keyword>
<evidence type="ECO:0000256" key="1">
    <source>
        <dbReference type="ARBA" id="ARBA00001947"/>
    </source>
</evidence>
<evidence type="ECO:0000256" key="7">
    <source>
        <dbReference type="ARBA" id="ARBA00022801"/>
    </source>
</evidence>
<evidence type="ECO:0000256" key="2">
    <source>
        <dbReference type="ARBA" id="ARBA00011738"/>
    </source>
</evidence>
<keyword evidence="5" id="KW-0479">Metal-binding</keyword>
<proteinExistence type="inferred from homology"/>
<protein>
    <submittedName>
        <fullName evidence="10">ElaC ribonuclease Z 1</fullName>
    </submittedName>
</protein>
<dbReference type="Pfam" id="PF23023">
    <property type="entry name" value="Anti-Pycsar_Apyc1"/>
    <property type="match status" value="1"/>
</dbReference>
<dbReference type="CDD" id="cd07717">
    <property type="entry name" value="RNaseZ_ZiPD-like_MBL-fold"/>
    <property type="match status" value="1"/>
</dbReference>
<dbReference type="InterPro" id="IPR013471">
    <property type="entry name" value="RNase_Z/BN"/>
</dbReference>
<keyword evidence="11" id="KW-1185">Reference proteome</keyword>
<dbReference type="Pfam" id="PF12706">
    <property type="entry name" value="Lactamase_B_2"/>
    <property type="match status" value="1"/>
</dbReference>
<evidence type="ECO:0000313" key="11">
    <source>
        <dbReference type="Proteomes" id="UP000694569"/>
    </source>
</evidence>
<sequence>MYGIGVLIMSTNTIKILMLALKKLQIWKESEVVIRDRNSVCCCSCRVSVLKGHATPGDLKLQPLQMLEGRVDRRGWTDTRGRRGQRLEPGRCCCLVACRLSVSESGWMVWGRAVWLLIPGGGRASHSAIMSMDVTFLGTGSAYPSPCRGASAVVFRTEGECWLFDCGEGTQTQFMKSQLRAGRITKIFITHLHGDHMFGLPGFLCTVSLQCSSTVTKQPVDIYGPVGLRDFVWRSLEISHSQLAFPYVVHELVPSEDQCPAEEFKDWSRTGIGDERIPADIQGRTVCEDPEGGSYTLFENDQFTVKAFKLFHRIPSFGFVIHEQERLGKLDVKKLRDFGIQPGPVCGKLKLGASVTLDNGQIVSPSDVLGDPIPGRKVCILGDCSGVISAEAARLCHEADVLVHEATLDDTQMDKAKEHGHSTPKMAAEFAGLCRARKLVLTHFSQRYKPAGMVGDGDEDVSVLKIQAEHHLVGRDVVLAEDFLTINIPIKKTD</sequence>
<comment type="subunit">
    <text evidence="2">Homodimer.</text>
</comment>
<dbReference type="GO" id="GO:0005634">
    <property type="term" value="C:nucleus"/>
    <property type="evidence" value="ECO:0007669"/>
    <property type="project" value="TreeGrafter"/>
</dbReference>
<dbReference type="AlphaFoldDB" id="A0A8C5M0Z3"/>
<accession>A0A8C5M0Z3</accession>
<dbReference type="SUPFAM" id="SSF56281">
    <property type="entry name" value="Metallo-hydrolase/oxidoreductase"/>
    <property type="match status" value="1"/>
</dbReference>
<reference evidence="10" key="2">
    <citation type="submission" date="2025-09" db="UniProtKB">
        <authorList>
            <consortium name="Ensembl"/>
        </authorList>
    </citation>
    <scope>IDENTIFICATION</scope>
</reference>
<keyword evidence="8" id="KW-0862">Zinc</keyword>
<evidence type="ECO:0000313" key="10">
    <source>
        <dbReference type="Ensembl" id="ENSLLEP00000006209.1"/>
    </source>
</evidence>
<dbReference type="InterPro" id="IPR001279">
    <property type="entry name" value="Metallo-B-lactamas"/>
</dbReference>
<dbReference type="OrthoDB" id="527344at2759"/>
<evidence type="ECO:0000256" key="8">
    <source>
        <dbReference type="ARBA" id="ARBA00022833"/>
    </source>
</evidence>
<keyword evidence="4" id="KW-0540">Nuclease</keyword>
<dbReference type="GeneTree" id="ENSGT00730000111224"/>
<organism evidence="10 11">
    <name type="scientific">Leptobrachium leishanense</name>
    <name type="common">Leishan spiny toad</name>
    <dbReference type="NCBI Taxonomy" id="445787"/>
    <lineage>
        <taxon>Eukaryota</taxon>
        <taxon>Metazoa</taxon>
        <taxon>Chordata</taxon>
        <taxon>Craniata</taxon>
        <taxon>Vertebrata</taxon>
        <taxon>Euteleostomi</taxon>
        <taxon>Amphibia</taxon>
        <taxon>Batrachia</taxon>
        <taxon>Anura</taxon>
        <taxon>Pelobatoidea</taxon>
        <taxon>Megophryidae</taxon>
        <taxon>Leptobrachium</taxon>
    </lineage>
</organism>
<dbReference type="InterPro" id="IPR036866">
    <property type="entry name" value="RibonucZ/Hydroxyglut_hydro"/>
</dbReference>
<dbReference type="Gene3D" id="3.60.15.10">
    <property type="entry name" value="Ribonuclease Z/Hydroxyacylglutathione hydrolase-like"/>
    <property type="match status" value="1"/>
</dbReference>
<dbReference type="HAMAP" id="MF_01818">
    <property type="entry name" value="RNase_Z_BN"/>
    <property type="match status" value="1"/>
</dbReference>
<dbReference type="NCBIfam" id="NF000801">
    <property type="entry name" value="PRK00055.1-3"/>
    <property type="match status" value="1"/>
</dbReference>
<dbReference type="PANTHER" id="PTHR46018:SF2">
    <property type="entry name" value="ZINC PHOSPHODIESTERASE ELAC PROTEIN 1"/>
    <property type="match status" value="1"/>
</dbReference>
<comment type="cofactor">
    <cofactor evidence="1">
        <name>Zn(2+)</name>
        <dbReference type="ChEBI" id="CHEBI:29105"/>
    </cofactor>
</comment>
<name>A0A8C5M0Z3_9ANUR</name>
<dbReference type="SMART" id="SM00849">
    <property type="entry name" value="Lactamase_B"/>
    <property type="match status" value="1"/>
</dbReference>
<dbReference type="GO" id="GO:0042781">
    <property type="term" value="F:3'-tRNA processing endoribonuclease activity"/>
    <property type="evidence" value="ECO:0007669"/>
    <property type="project" value="TreeGrafter"/>
</dbReference>
<evidence type="ECO:0000256" key="3">
    <source>
        <dbReference type="ARBA" id="ARBA00022694"/>
    </source>
</evidence>
<dbReference type="Proteomes" id="UP000694569">
    <property type="component" value="Unplaced"/>
</dbReference>
<gene>
    <name evidence="10" type="primary">ELAC1</name>
</gene>